<sequence length="309" mass="34197">MKKIAFLFPGQGSQYVGMGKEVYEKFNESKEIFEIANKELSTNICELCFEDKENKLDITEYTQPALLTVSIALLQLLKKEGIKPDVVAGLSLGEYSALVCSDILKFEDAIKLVKKRGKFMQEAVPVGIGGMAAVIGLDKETVISVCEKAKDFGIIEVANFNCPGQIVIGGENEALEKACDLAKEVGAKRVIKLQVSAPFHTSMLKNAADNLEKALESIETYEGNTKIITNVTGDYINKGFKENLKKQVVSSVRWEQSIRKMIDDGIEIFIEIGPGKTLSSFVKKIDRKLKTLNIEDVESLNKALEFLRT</sequence>
<dbReference type="Proteomes" id="UP000481872">
    <property type="component" value="Unassembled WGS sequence"/>
</dbReference>
<evidence type="ECO:0000256" key="3">
    <source>
        <dbReference type="ARBA" id="ARBA00048462"/>
    </source>
</evidence>
<feature type="domain" description="Malonyl-CoA:ACP transacylase (MAT)" evidence="6">
    <location>
        <begin position="7"/>
        <end position="304"/>
    </location>
</feature>
<dbReference type="NCBIfam" id="TIGR00128">
    <property type="entry name" value="fabD"/>
    <property type="match status" value="1"/>
</dbReference>
<dbReference type="PANTHER" id="PTHR42681:SF1">
    <property type="entry name" value="MALONYL-COA-ACYL CARRIER PROTEIN TRANSACYLASE, MITOCHONDRIAL"/>
    <property type="match status" value="1"/>
</dbReference>
<dbReference type="InterPro" id="IPR024925">
    <property type="entry name" value="Malonyl_CoA-ACP_transAc"/>
</dbReference>
<keyword evidence="8" id="KW-1185">Reference proteome</keyword>
<dbReference type="GO" id="GO:0006633">
    <property type="term" value="P:fatty acid biosynthetic process"/>
    <property type="evidence" value="ECO:0007669"/>
    <property type="project" value="TreeGrafter"/>
</dbReference>
<keyword evidence="1 4" id="KW-0808">Transferase</keyword>
<dbReference type="Gene3D" id="3.40.366.10">
    <property type="entry name" value="Malonyl-Coenzyme A Acyl Carrier Protein, domain 2"/>
    <property type="match status" value="1"/>
</dbReference>
<dbReference type="InterPro" id="IPR014043">
    <property type="entry name" value="Acyl_transferase_dom"/>
</dbReference>
<dbReference type="GO" id="GO:0004314">
    <property type="term" value="F:[acyl-carrier-protein] S-malonyltransferase activity"/>
    <property type="evidence" value="ECO:0007669"/>
    <property type="project" value="UniProtKB-EC"/>
</dbReference>
<dbReference type="InterPro" id="IPR001227">
    <property type="entry name" value="Ac_transferase_dom_sf"/>
</dbReference>
<dbReference type="GO" id="GO:0005829">
    <property type="term" value="C:cytosol"/>
    <property type="evidence" value="ECO:0007669"/>
    <property type="project" value="TreeGrafter"/>
</dbReference>
<comment type="similarity">
    <text evidence="4">Belongs to the fabD family.</text>
</comment>
<dbReference type="EC" id="2.3.1.39" evidence="4"/>
<dbReference type="PIRSF" id="PIRSF000446">
    <property type="entry name" value="Mct"/>
    <property type="match status" value="1"/>
</dbReference>
<comment type="catalytic activity">
    <reaction evidence="3 4">
        <text>holo-[ACP] + malonyl-CoA = malonyl-[ACP] + CoA</text>
        <dbReference type="Rhea" id="RHEA:41792"/>
        <dbReference type="Rhea" id="RHEA-COMP:9623"/>
        <dbReference type="Rhea" id="RHEA-COMP:9685"/>
        <dbReference type="ChEBI" id="CHEBI:57287"/>
        <dbReference type="ChEBI" id="CHEBI:57384"/>
        <dbReference type="ChEBI" id="CHEBI:64479"/>
        <dbReference type="ChEBI" id="CHEBI:78449"/>
        <dbReference type="EC" id="2.3.1.39"/>
    </reaction>
</comment>
<proteinExistence type="inferred from homology"/>
<dbReference type="InterPro" id="IPR016036">
    <property type="entry name" value="Malonyl_transacylase_ACP-bd"/>
</dbReference>
<dbReference type="Pfam" id="PF00698">
    <property type="entry name" value="Acyl_transf_1"/>
    <property type="match status" value="1"/>
</dbReference>
<feature type="active site" evidence="5">
    <location>
        <position position="200"/>
    </location>
</feature>
<name>A0A6M0H0S1_9CLOT</name>
<dbReference type="InterPro" id="IPR004410">
    <property type="entry name" value="Malonyl_CoA-ACP_transAc_FabD"/>
</dbReference>
<evidence type="ECO:0000259" key="6">
    <source>
        <dbReference type="SMART" id="SM00827"/>
    </source>
</evidence>
<feature type="active site" evidence="5">
    <location>
        <position position="91"/>
    </location>
</feature>
<comment type="caution">
    <text evidence="7">The sequence shown here is derived from an EMBL/GenBank/DDBJ whole genome shotgun (WGS) entry which is preliminary data.</text>
</comment>
<dbReference type="SUPFAM" id="SSF52151">
    <property type="entry name" value="FabD/lysophospholipase-like"/>
    <property type="match status" value="1"/>
</dbReference>
<gene>
    <name evidence="7" type="primary">fabD</name>
    <name evidence="7" type="ORF">G3M99_05640</name>
</gene>
<evidence type="ECO:0000313" key="7">
    <source>
        <dbReference type="EMBL" id="NEU04355.1"/>
    </source>
</evidence>
<dbReference type="SMART" id="SM00827">
    <property type="entry name" value="PKS_AT"/>
    <property type="match status" value="1"/>
</dbReference>
<dbReference type="AlphaFoldDB" id="A0A6M0H0S1"/>
<reference evidence="7 8" key="1">
    <citation type="submission" date="2020-02" db="EMBL/GenBank/DDBJ databases">
        <title>Genome assembly of a novel Clostridium senegalense strain.</title>
        <authorList>
            <person name="Gupta T.B."/>
            <person name="Jauregui R."/>
            <person name="Maclean P."/>
            <person name="Nawarathana A."/>
            <person name="Brightwell G."/>
        </authorList>
    </citation>
    <scope>NUCLEOTIDE SEQUENCE [LARGE SCALE GENOMIC DNA]</scope>
    <source>
        <strain evidence="7 8">AGRFS4</strain>
    </source>
</reference>
<dbReference type="SUPFAM" id="SSF55048">
    <property type="entry name" value="Probable ACP-binding domain of malonyl-CoA ACP transacylase"/>
    <property type="match status" value="1"/>
</dbReference>
<dbReference type="PANTHER" id="PTHR42681">
    <property type="entry name" value="MALONYL-COA-ACYL CARRIER PROTEIN TRANSACYLASE, MITOCHONDRIAL"/>
    <property type="match status" value="1"/>
</dbReference>
<evidence type="ECO:0000256" key="5">
    <source>
        <dbReference type="PIRSR" id="PIRSR000446-1"/>
    </source>
</evidence>
<keyword evidence="2 4" id="KW-0012">Acyltransferase</keyword>
<dbReference type="FunFam" id="3.30.70.250:FF:000001">
    <property type="entry name" value="Malonyl CoA-acyl carrier protein transacylase"/>
    <property type="match status" value="1"/>
</dbReference>
<evidence type="ECO:0000256" key="4">
    <source>
        <dbReference type="PIRNR" id="PIRNR000446"/>
    </source>
</evidence>
<evidence type="ECO:0000313" key="8">
    <source>
        <dbReference type="Proteomes" id="UP000481872"/>
    </source>
</evidence>
<evidence type="ECO:0000256" key="1">
    <source>
        <dbReference type="ARBA" id="ARBA00022679"/>
    </source>
</evidence>
<organism evidence="7 8">
    <name type="scientific">Clostridium senegalense</name>
    <dbReference type="NCBI Taxonomy" id="1465809"/>
    <lineage>
        <taxon>Bacteria</taxon>
        <taxon>Bacillati</taxon>
        <taxon>Bacillota</taxon>
        <taxon>Clostridia</taxon>
        <taxon>Eubacteriales</taxon>
        <taxon>Clostridiaceae</taxon>
        <taxon>Clostridium</taxon>
    </lineage>
</organism>
<accession>A0A6M0H0S1</accession>
<evidence type="ECO:0000256" key="2">
    <source>
        <dbReference type="ARBA" id="ARBA00023315"/>
    </source>
</evidence>
<dbReference type="InterPro" id="IPR050858">
    <property type="entry name" value="Mal-CoA-ACP_Trans/PKS_FabD"/>
</dbReference>
<dbReference type="InterPro" id="IPR016035">
    <property type="entry name" value="Acyl_Trfase/lysoPLipase"/>
</dbReference>
<dbReference type="RefSeq" id="WP_061996495.1">
    <property type="nucleotide sequence ID" value="NZ_JAAGPU010000007.1"/>
</dbReference>
<dbReference type="Gene3D" id="3.30.70.250">
    <property type="entry name" value="Malonyl-CoA ACP transacylase, ACP-binding"/>
    <property type="match status" value="1"/>
</dbReference>
<protein>
    <recommendedName>
        <fullName evidence="4">Malonyl CoA-acyl carrier protein transacylase</fullName>
        <ecNumber evidence="4">2.3.1.39</ecNumber>
    </recommendedName>
</protein>
<dbReference type="EMBL" id="JAAGPU010000007">
    <property type="protein sequence ID" value="NEU04355.1"/>
    <property type="molecule type" value="Genomic_DNA"/>
</dbReference>